<dbReference type="InterPro" id="IPR050678">
    <property type="entry name" value="DNA_Partitioning_ATPase"/>
</dbReference>
<dbReference type="Proteomes" id="UP000051269">
    <property type="component" value="Unassembled WGS sequence"/>
</dbReference>
<evidence type="ECO:0000313" key="2">
    <source>
        <dbReference type="EMBL" id="KRO62504.1"/>
    </source>
</evidence>
<name>A0A0R2RIK1_9BACT</name>
<organism evidence="2 3">
    <name type="scientific">Verrucomicrobia subdivision 6 bacterium BACL9 MAG-120507-bin52</name>
    <dbReference type="NCBI Taxonomy" id="1655590"/>
    <lineage>
        <taxon>Bacteria</taxon>
        <taxon>Pseudomonadati</taxon>
        <taxon>Verrucomicrobiota</taxon>
        <taxon>Verrucomicrobiia</taxon>
        <taxon>Verrucomicrobiales</taxon>
        <taxon>Verrucomicrobia subdivision 6</taxon>
    </lineage>
</organism>
<dbReference type="PANTHER" id="PTHR13696:SF52">
    <property type="entry name" value="PARA FAMILY PROTEIN CT_582"/>
    <property type="match status" value="1"/>
</dbReference>
<feature type="domain" description="AAA" evidence="1">
    <location>
        <begin position="1"/>
        <end position="179"/>
    </location>
</feature>
<reference evidence="2 3" key="1">
    <citation type="submission" date="2015-10" db="EMBL/GenBank/DDBJ databases">
        <title>Metagenome-Assembled Genomes uncover a global brackish microbiome.</title>
        <authorList>
            <person name="Hugerth L.W."/>
            <person name="Larsson J."/>
            <person name="Alneberg J."/>
            <person name="Lindh M.V."/>
            <person name="Legrand C."/>
            <person name="Pinhassi J."/>
            <person name="Andersson A.F."/>
        </authorList>
    </citation>
    <scope>NUCLEOTIDE SEQUENCE [LARGE SCALE GENOMIC DNA]</scope>
    <source>
        <strain evidence="2">BACL18 MAG-120507-bin52</strain>
    </source>
</reference>
<dbReference type="CDD" id="cd02042">
    <property type="entry name" value="ParAB_family"/>
    <property type="match status" value="1"/>
</dbReference>
<sequence>MRIVAVVNQKGGVGKTTTAIHLAAGAAEAGRRVLLVDLDPQANATSGLGLEHSPGKSLYPVLLGQARALDMLQPSRHPNLQILASELDLAGAEMDLAGMDNPLSHVRTALDPLRLDPAFDLVILDCPPSVGLLMTSALVAAEKILVPVQCEYFALEGVGKILNLVERIKQGGQNPTLSILGIALTMYDARTRLSQQVSEDLRKHLGDQVMQTIIPRSVRLAEAPSHGQTIYEHDPSGAAAASYRQLTTEFLARL</sequence>
<accession>A0A0R2RIK1</accession>
<dbReference type="PIRSF" id="PIRSF009320">
    <property type="entry name" value="Nuc_binding_HP_1000"/>
    <property type="match status" value="1"/>
</dbReference>
<dbReference type="Gene3D" id="3.40.50.300">
    <property type="entry name" value="P-loop containing nucleotide triphosphate hydrolases"/>
    <property type="match status" value="1"/>
</dbReference>
<dbReference type="Pfam" id="PF13614">
    <property type="entry name" value="AAA_31"/>
    <property type="match status" value="1"/>
</dbReference>
<dbReference type="FunFam" id="3.40.50.300:FF:000285">
    <property type="entry name" value="Sporulation initiation inhibitor Soj"/>
    <property type="match status" value="1"/>
</dbReference>
<dbReference type="InterPro" id="IPR025669">
    <property type="entry name" value="AAA_dom"/>
</dbReference>
<dbReference type="SUPFAM" id="SSF52540">
    <property type="entry name" value="P-loop containing nucleoside triphosphate hydrolases"/>
    <property type="match status" value="1"/>
</dbReference>
<gene>
    <name evidence="2" type="ORF">ABR82_01205</name>
</gene>
<comment type="caution">
    <text evidence="2">The sequence shown here is derived from an EMBL/GenBank/DDBJ whole genome shotgun (WGS) entry which is preliminary data.</text>
</comment>
<protein>
    <recommendedName>
        <fullName evidence="1">AAA domain-containing protein</fullName>
    </recommendedName>
</protein>
<evidence type="ECO:0000259" key="1">
    <source>
        <dbReference type="Pfam" id="PF13614"/>
    </source>
</evidence>
<dbReference type="InterPro" id="IPR027417">
    <property type="entry name" value="P-loop_NTPase"/>
</dbReference>
<dbReference type="PANTHER" id="PTHR13696">
    <property type="entry name" value="P-LOOP CONTAINING NUCLEOSIDE TRIPHOSPHATE HYDROLASE"/>
    <property type="match status" value="1"/>
</dbReference>
<proteinExistence type="predicted"/>
<evidence type="ECO:0000313" key="3">
    <source>
        <dbReference type="Proteomes" id="UP000051269"/>
    </source>
</evidence>
<dbReference type="AlphaFoldDB" id="A0A0R2RIK1"/>
<dbReference type="EMBL" id="LIBO01000067">
    <property type="protein sequence ID" value="KRO62504.1"/>
    <property type="molecule type" value="Genomic_DNA"/>
</dbReference>